<dbReference type="SUPFAM" id="SSF141000">
    <property type="entry name" value="Glu-tRNAGln amidotransferase C subunit"/>
    <property type="match status" value="1"/>
</dbReference>
<dbReference type="AlphaFoldDB" id="A0A1F6EG00"/>
<evidence type="ECO:0008006" key="3">
    <source>
        <dbReference type="Google" id="ProtNLM"/>
    </source>
</evidence>
<reference evidence="1 2" key="1">
    <citation type="journal article" date="2016" name="Nat. Commun.">
        <title>Thousands of microbial genomes shed light on interconnected biogeochemical processes in an aquifer system.</title>
        <authorList>
            <person name="Anantharaman K."/>
            <person name="Brown C.T."/>
            <person name="Hug L.A."/>
            <person name="Sharon I."/>
            <person name="Castelle C.J."/>
            <person name="Probst A.J."/>
            <person name="Thomas B.C."/>
            <person name="Singh A."/>
            <person name="Wilkins M.J."/>
            <person name="Karaoz U."/>
            <person name="Brodie E.L."/>
            <person name="Williams K.H."/>
            <person name="Hubbard S.S."/>
            <person name="Banfield J.F."/>
        </authorList>
    </citation>
    <scope>NUCLEOTIDE SEQUENCE [LARGE SCALE GENOMIC DNA]</scope>
</reference>
<dbReference type="InterPro" id="IPR003837">
    <property type="entry name" value="GatC"/>
</dbReference>
<comment type="caution">
    <text evidence="1">The sequence shown here is derived from an EMBL/GenBank/DDBJ whole genome shotgun (WGS) entry which is preliminary data.</text>
</comment>
<gene>
    <name evidence="1" type="ORF">A3A38_05015</name>
</gene>
<protein>
    <recommendedName>
        <fullName evidence="3">Aspartyl/glutamyl-tRNA(Asn/Gln) amidotransferase subunit C</fullName>
    </recommendedName>
</protein>
<proteinExistence type="predicted"/>
<accession>A0A1F6EG00</accession>
<name>A0A1F6EG00_9BACT</name>
<dbReference type="NCBIfam" id="TIGR00135">
    <property type="entry name" value="gatC"/>
    <property type="match status" value="1"/>
</dbReference>
<dbReference type="EMBL" id="MFLY01000041">
    <property type="protein sequence ID" value="OGG72571.1"/>
    <property type="molecule type" value="Genomic_DNA"/>
</dbReference>
<sequence length="93" mass="10578">MLTPKDIDNLAQLARLDIPADEKETLRKEVDSILGYVSEIQKLSGTEVKKEVGEVRNVLREDDNPHLPGEFSEDLLAEVPHRQDNFVKVKKIL</sequence>
<dbReference type="GO" id="GO:0006450">
    <property type="term" value="P:regulation of translational fidelity"/>
    <property type="evidence" value="ECO:0007669"/>
    <property type="project" value="InterPro"/>
</dbReference>
<dbReference type="Gene3D" id="1.10.20.60">
    <property type="entry name" value="Glu-tRNAGln amidotransferase C subunit, N-terminal domain"/>
    <property type="match status" value="1"/>
</dbReference>
<evidence type="ECO:0000313" key="1">
    <source>
        <dbReference type="EMBL" id="OGG72571.1"/>
    </source>
</evidence>
<evidence type="ECO:0000313" key="2">
    <source>
        <dbReference type="Proteomes" id="UP000177306"/>
    </source>
</evidence>
<organism evidence="1 2">
    <name type="scientific">Candidatus Kaiserbacteria bacterium RIFCSPLOWO2_01_FULL_53_17</name>
    <dbReference type="NCBI Taxonomy" id="1798511"/>
    <lineage>
        <taxon>Bacteria</taxon>
        <taxon>Candidatus Kaiseribacteriota</taxon>
    </lineage>
</organism>
<dbReference type="Pfam" id="PF02686">
    <property type="entry name" value="GatC"/>
    <property type="match status" value="1"/>
</dbReference>
<dbReference type="Proteomes" id="UP000177306">
    <property type="component" value="Unassembled WGS sequence"/>
</dbReference>
<dbReference type="InterPro" id="IPR036113">
    <property type="entry name" value="Asp/Glu-ADT_sf_sub_c"/>
</dbReference>